<dbReference type="Proteomes" id="UP001235760">
    <property type="component" value="Unassembled WGS sequence"/>
</dbReference>
<dbReference type="SUPFAM" id="SSF56059">
    <property type="entry name" value="Glutathione synthetase ATP-binding domain-like"/>
    <property type="match status" value="1"/>
</dbReference>
<evidence type="ECO:0000313" key="3">
    <source>
        <dbReference type="EMBL" id="MDP4302747.1"/>
    </source>
</evidence>
<reference evidence="3 4" key="1">
    <citation type="submission" date="2023-08" db="EMBL/GenBank/DDBJ databases">
        <authorList>
            <person name="Roldan D.M."/>
            <person name="Menes R.J."/>
        </authorList>
    </citation>
    <scope>NUCLEOTIDE SEQUENCE [LARGE SCALE GENOMIC DNA]</scope>
    <source>
        <strain evidence="3 4">CCM 2812</strain>
    </source>
</reference>
<name>A0ABT9G8W4_LEPDI</name>
<gene>
    <name evidence="3" type="ORF">Q8X39_19085</name>
</gene>
<dbReference type="RefSeq" id="WP_305751284.1">
    <property type="nucleotide sequence ID" value="NZ_JAUZEE010000014.1"/>
</dbReference>
<accession>A0ABT9G8W4</accession>
<sequence>MNARAARILVYEHVTAGGLQGLAPAAVEAELWPLGTAMREAITADLLALPASVVAQVGVIDAQAPADEPVPGVRLQRIRPRDGEGALDALQRLALRHDRVWAVAPETDGLMQACRTRVGAARWLGSDAQALWLSASKMRTLTRLAEAGAPTPLDPALAQAASHWVVKPDDGAGATDTRRHDHLDAARADAASRRGPVTLQAWIDGEPLSLTMLCHADRIEPLSLNRQRIGIDGAGLLRFDGVSPVARPGDADPRWPALMRLAGQLHAAAPGLRGIAGIDLVWHATRGPVLIELNARTTCAYVGLSTALGRPLAHEVLRLFPHAEPAHA</sequence>
<keyword evidence="1" id="KW-0547">Nucleotide-binding</keyword>
<evidence type="ECO:0000313" key="4">
    <source>
        <dbReference type="Proteomes" id="UP001235760"/>
    </source>
</evidence>
<protein>
    <submittedName>
        <fullName evidence="3">ATP-grasp domain-containing protein</fullName>
    </submittedName>
</protein>
<dbReference type="InterPro" id="IPR040803">
    <property type="entry name" value="MfnD_preATP-grasp"/>
</dbReference>
<evidence type="ECO:0000256" key="1">
    <source>
        <dbReference type="PROSITE-ProRule" id="PRU00409"/>
    </source>
</evidence>
<keyword evidence="1" id="KW-0067">ATP-binding</keyword>
<dbReference type="Pfam" id="PF18301">
    <property type="entry name" value="preATP-grasp_3"/>
    <property type="match status" value="1"/>
</dbReference>
<dbReference type="Pfam" id="PF02655">
    <property type="entry name" value="ATP-grasp_3"/>
    <property type="match status" value="1"/>
</dbReference>
<feature type="domain" description="ATP-grasp" evidence="2">
    <location>
        <begin position="125"/>
        <end position="321"/>
    </location>
</feature>
<dbReference type="Gene3D" id="3.40.50.11770">
    <property type="match status" value="1"/>
</dbReference>
<dbReference type="InterPro" id="IPR011761">
    <property type="entry name" value="ATP-grasp"/>
</dbReference>
<dbReference type="PROSITE" id="PS50975">
    <property type="entry name" value="ATP_GRASP"/>
    <property type="match status" value="1"/>
</dbReference>
<dbReference type="InterPro" id="IPR003806">
    <property type="entry name" value="ATP-grasp_PylC-type"/>
</dbReference>
<evidence type="ECO:0000259" key="2">
    <source>
        <dbReference type="PROSITE" id="PS50975"/>
    </source>
</evidence>
<proteinExistence type="predicted"/>
<keyword evidence="4" id="KW-1185">Reference proteome</keyword>
<dbReference type="Gene3D" id="3.30.470.20">
    <property type="entry name" value="ATP-grasp fold, B domain"/>
    <property type="match status" value="1"/>
</dbReference>
<comment type="caution">
    <text evidence="3">The sequence shown here is derived from an EMBL/GenBank/DDBJ whole genome shotgun (WGS) entry which is preliminary data.</text>
</comment>
<dbReference type="EMBL" id="JAUZEE010000014">
    <property type="protein sequence ID" value="MDP4302747.1"/>
    <property type="molecule type" value="Genomic_DNA"/>
</dbReference>
<organism evidence="3 4">
    <name type="scientific">Leptothrix discophora</name>
    <dbReference type="NCBI Taxonomy" id="89"/>
    <lineage>
        <taxon>Bacteria</taxon>
        <taxon>Pseudomonadati</taxon>
        <taxon>Pseudomonadota</taxon>
        <taxon>Betaproteobacteria</taxon>
        <taxon>Burkholderiales</taxon>
        <taxon>Sphaerotilaceae</taxon>
        <taxon>Leptothrix</taxon>
    </lineage>
</organism>